<accession>A0ABN2VE74</accession>
<evidence type="ECO:0000313" key="1">
    <source>
        <dbReference type="EMBL" id="GAA2059820.1"/>
    </source>
</evidence>
<evidence type="ECO:0008006" key="3">
    <source>
        <dbReference type="Google" id="ProtNLM"/>
    </source>
</evidence>
<sequence>MKKPRFFGRIVGTVAVGAMVGTGLVLTTGAPSASAVGSSACSKNLPNTKVAVTETVNLRTGPGKSYTSRGLVGKGDNKFYAACERGNWVYGKVLKGANKGKKGWIHWNYIGWPMNPPGEIPG</sequence>
<proteinExistence type="predicted"/>
<organism evidence="1 2">
    <name type="scientific">Streptomyces albiaxialis</name>
    <dbReference type="NCBI Taxonomy" id="329523"/>
    <lineage>
        <taxon>Bacteria</taxon>
        <taxon>Bacillati</taxon>
        <taxon>Actinomycetota</taxon>
        <taxon>Actinomycetes</taxon>
        <taxon>Kitasatosporales</taxon>
        <taxon>Streptomycetaceae</taxon>
        <taxon>Streptomyces</taxon>
    </lineage>
</organism>
<evidence type="ECO:0000313" key="2">
    <source>
        <dbReference type="Proteomes" id="UP001500016"/>
    </source>
</evidence>
<gene>
    <name evidence="1" type="ORF">GCM10009801_00840</name>
</gene>
<dbReference type="EMBL" id="BAAAPE010000001">
    <property type="protein sequence ID" value="GAA2059820.1"/>
    <property type="molecule type" value="Genomic_DNA"/>
</dbReference>
<dbReference type="RefSeq" id="WP_344522712.1">
    <property type="nucleotide sequence ID" value="NZ_BAAAPE010000001.1"/>
</dbReference>
<keyword evidence="2" id="KW-1185">Reference proteome</keyword>
<dbReference type="Proteomes" id="UP001500016">
    <property type="component" value="Unassembled WGS sequence"/>
</dbReference>
<dbReference type="Gene3D" id="2.30.30.40">
    <property type="entry name" value="SH3 Domains"/>
    <property type="match status" value="1"/>
</dbReference>
<protein>
    <recommendedName>
        <fullName evidence="3">SH3b domain-containing protein</fullName>
    </recommendedName>
</protein>
<reference evidence="1 2" key="1">
    <citation type="journal article" date="2019" name="Int. J. Syst. Evol. Microbiol.">
        <title>The Global Catalogue of Microorganisms (GCM) 10K type strain sequencing project: providing services to taxonomists for standard genome sequencing and annotation.</title>
        <authorList>
            <consortium name="The Broad Institute Genomics Platform"/>
            <consortium name="The Broad Institute Genome Sequencing Center for Infectious Disease"/>
            <person name="Wu L."/>
            <person name="Ma J."/>
        </authorList>
    </citation>
    <scope>NUCLEOTIDE SEQUENCE [LARGE SCALE GENOMIC DNA]</scope>
    <source>
        <strain evidence="1 2">JCM 15478</strain>
    </source>
</reference>
<comment type="caution">
    <text evidence="1">The sequence shown here is derived from an EMBL/GenBank/DDBJ whole genome shotgun (WGS) entry which is preliminary data.</text>
</comment>
<name>A0ABN2VE74_9ACTN</name>